<protein>
    <submittedName>
        <fullName evidence="1">Uncharacterized protein</fullName>
    </submittedName>
</protein>
<gene>
    <name evidence="1" type="ORF">EAV92_08705</name>
</gene>
<keyword evidence="2" id="KW-1185">Reference proteome</keyword>
<reference evidence="1 2" key="1">
    <citation type="submission" date="2018-10" db="EMBL/GenBank/DDBJ databases">
        <title>Genome Sequence of Cohnella sp.</title>
        <authorList>
            <person name="Srinivasan S."/>
            <person name="Kim M.K."/>
        </authorList>
    </citation>
    <scope>NUCLEOTIDE SEQUENCE [LARGE SCALE GENOMIC DNA]</scope>
    <source>
        <strain evidence="1 2">18JY8-7</strain>
    </source>
</reference>
<proteinExistence type="predicted"/>
<accession>A0A3G3JXQ4</accession>
<evidence type="ECO:0000313" key="1">
    <source>
        <dbReference type="EMBL" id="AYQ72637.1"/>
    </source>
</evidence>
<evidence type="ECO:0000313" key="2">
    <source>
        <dbReference type="Proteomes" id="UP000269097"/>
    </source>
</evidence>
<dbReference type="AlphaFoldDB" id="A0A3G3JXQ4"/>
<dbReference type="KEGG" id="coh:EAV92_08705"/>
<name>A0A3G3JXQ4_9BACL</name>
<dbReference type="Proteomes" id="UP000269097">
    <property type="component" value="Chromosome"/>
</dbReference>
<dbReference type="RefSeq" id="WP_123040717.1">
    <property type="nucleotide sequence ID" value="NZ_CP033433.1"/>
</dbReference>
<dbReference type="EMBL" id="CP033433">
    <property type="protein sequence ID" value="AYQ72637.1"/>
    <property type="molecule type" value="Genomic_DNA"/>
</dbReference>
<sequence length="89" mass="10291">MNAKITSAEMAYNERDGYFGRVRFEVEGHKQPYELTLQSDKRMDDWNYSLNFLSESGVEQQIEAVEQAIEENDDFFDDLVEAAVNAMEA</sequence>
<organism evidence="1 2">
    <name type="scientific">Cohnella candidum</name>
    <dbReference type="NCBI Taxonomy" id="2674991"/>
    <lineage>
        <taxon>Bacteria</taxon>
        <taxon>Bacillati</taxon>
        <taxon>Bacillota</taxon>
        <taxon>Bacilli</taxon>
        <taxon>Bacillales</taxon>
        <taxon>Paenibacillaceae</taxon>
        <taxon>Cohnella</taxon>
    </lineage>
</organism>